<protein>
    <recommendedName>
        <fullName evidence="9">Major facilitator superfamily (MFS) profile domain-containing protein</fullName>
    </recommendedName>
</protein>
<accession>H3GKN7</accession>
<evidence type="ECO:0000256" key="1">
    <source>
        <dbReference type="ARBA" id="ARBA00004141"/>
    </source>
</evidence>
<dbReference type="InterPro" id="IPR036259">
    <property type="entry name" value="MFS_trans_sf"/>
</dbReference>
<feature type="transmembrane region" description="Helical" evidence="6">
    <location>
        <begin position="619"/>
        <end position="638"/>
    </location>
</feature>
<dbReference type="VEuPathDB" id="FungiDB:KRP23_3643"/>
<evidence type="ECO:0000256" key="6">
    <source>
        <dbReference type="SAM" id="Phobius"/>
    </source>
</evidence>
<dbReference type="VEuPathDB" id="FungiDB:KRP23_3642"/>
<feature type="transmembrane region" description="Helical" evidence="6">
    <location>
        <begin position="351"/>
        <end position="372"/>
    </location>
</feature>
<feature type="transmembrane region" description="Helical" evidence="6">
    <location>
        <begin position="430"/>
        <end position="450"/>
    </location>
</feature>
<dbReference type="EMBL" id="DS566017">
    <property type="status" value="NOT_ANNOTATED_CDS"/>
    <property type="molecule type" value="Genomic_DNA"/>
</dbReference>
<feature type="compositionally biased region" description="Polar residues" evidence="5">
    <location>
        <begin position="695"/>
        <end position="704"/>
    </location>
</feature>
<feature type="transmembrane region" description="Helical" evidence="6">
    <location>
        <begin position="817"/>
        <end position="839"/>
    </location>
</feature>
<feature type="transmembrane region" description="Helical" evidence="6">
    <location>
        <begin position="293"/>
        <end position="313"/>
    </location>
</feature>
<feature type="transmembrane region" description="Helical" evidence="6">
    <location>
        <begin position="384"/>
        <end position="410"/>
    </location>
</feature>
<feature type="transmembrane region" description="Helical" evidence="6">
    <location>
        <begin position="80"/>
        <end position="102"/>
    </location>
</feature>
<evidence type="ECO:0000256" key="4">
    <source>
        <dbReference type="ARBA" id="ARBA00023136"/>
    </source>
</evidence>
<sequence length="934" mass="100456">MTPSCDWDQCRRLASVVAGLLLMGCVGSNHSISVWNAQLRALLGFSEADISLVCSMASFGAYFSVSPGFVFDRIGAHQSVLLGGLLLAGLYVGLYAGLMAFPEAMTPLGVGVAFAVLGQATNFGVFAALGPNEDLYGPENRGKIMALEFAAFSAGGALFAEVYKHFFDGQVPKYFRFMGCLMLAVFLLAWATLYRPGREDAAHVVVVAPPIHAMDEFMPPDMSVQKARRGLDLEENGKLIPTVQLDITGREILADSRFWLLFATVFILVGSSLFIMANIAFIVESLGGPMEQISTMVALFSVGNCCGRVAAGIISDSVLDRCPRIYFVSLASILVCAIHTLFLVIPRAFLVVPITLAGIADGVMFASFPVLTRETFGARHFGKNFGLISVANALGFPLFYSPIGSFVYSLSAEPVNGVQKCIGEECFRPVFLLVVVLSMVSLVASLKFAARQHYVRLIHHLCDKRKSHQPPEWLMSSMAPSPSLLRRSCSLLAGVLLMLGVGSTYALSAWNAQLKTLLHFSQAGISSVSAMTMLGTYMSYIPGVIFDRLGPYTSALLSGSAMLVVHLGMFAALQFAPESVSPLGIGSAMMLFGLLSSFCVFSSIVPNESLFGDANRGKVVAALTSAYSCGGAFFAFVFHEGFHSRDVPGYFLFVGNYLLAACVFGWCVFARPAGDHEAKDEKKRSGSIEFGSGTTGLASDGQVNGADNETPVDITGVALLTDMRFWMLFIPVMIIIGAGLLVMSNVSFIVESLGGPVEQVPLMVALFSIVNTLGRLATGAISDLLLKRYPRAYFAGASAILTATTQVMFLSVPPSYLLVPVAMAGFSEGVMFGTFPVIIREEFGLQHFGKNFGLLSLANCVGYPLFFSPLASYVYQHSLATRTVKGVEKCFGPQCFGPVFVVAIALSAVAFACCVQLVRLQRRHKFYSYQQIRP</sequence>
<keyword evidence="2 6" id="KW-0812">Transmembrane</keyword>
<feature type="transmembrane region" description="Helical" evidence="6">
    <location>
        <begin position="484"/>
        <end position="507"/>
    </location>
</feature>
<feature type="transmembrane region" description="Helical" evidence="6">
    <location>
        <begin position="725"/>
        <end position="750"/>
    </location>
</feature>
<feature type="transmembrane region" description="Helical" evidence="6">
    <location>
        <begin position="12"/>
        <end position="30"/>
    </location>
</feature>
<feature type="region of interest" description="Disordered" evidence="5">
    <location>
        <begin position="680"/>
        <end position="704"/>
    </location>
</feature>
<keyword evidence="3 6" id="KW-1133">Transmembrane helix</keyword>
<keyword evidence="4 6" id="KW-0472">Membrane</keyword>
<dbReference type="Proteomes" id="UP000005238">
    <property type="component" value="Unassembled WGS sequence"/>
</dbReference>
<evidence type="ECO:0000313" key="8">
    <source>
        <dbReference type="Proteomes" id="UP000005238"/>
    </source>
</evidence>
<feature type="transmembrane region" description="Helical" evidence="6">
    <location>
        <begin position="108"/>
        <end position="130"/>
    </location>
</feature>
<dbReference type="AlphaFoldDB" id="H3GKN7"/>
<proteinExistence type="predicted"/>
<feature type="transmembrane region" description="Helical" evidence="6">
    <location>
        <begin position="174"/>
        <end position="193"/>
    </location>
</feature>
<feature type="transmembrane region" description="Helical" evidence="6">
    <location>
        <begin position="650"/>
        <end position="669"/>
    </location>
</feature>
<organism evidence="7 8">
    <name type="scientific">Phytophthora ramorum</name>
    <name type="common">Sudden oak death agent</name>
    <dbReference type="NCBI Taxonomy" id="164328"/>
    <lineage>
        <taxon>Eukaryota</taxon>
        <taxon>Sar</taxon>
        <taxon>Stramenopiles</taxon>
        <taxon>Oomycota</taxon>
        <taxon>Peronosporomycetes</taxon>
        <taxon>Peronosporales</taxon>
        <taxon>Peronosporaceae</taxon>
        <taxon>Phytophthora</taxon>
    </lineage>
</organism>
<dbReference type="PANTHER" id="PTHR21576:SF158">
    <property type="entry name" value="RIBOSOMAL RNA-PROCESSING PROTEIN 12-LIKE CONSERVED DOMAIN-CONTAINING PROTEIN"/>
    <property type="match status" value="1"/>
</dbReference>
<evidence type="ECO:0000256" key="2">
    <source>
        <dbReference type="ARBA" id="ARBA00022692"/>
    </source>
</evidence>
<dbReference type="STRING" id="164328.H3GKN7"/>
<dbReference type="InParanoid" id="H3GKN7"/>
<feature type="transmembrane region" description="Helical" evidence="6">
    <location>
        <begin position="552"/>
        <end position="573"/>
    </location>
</feature>
<dbReference type="eggNOG" id="ENOG502QSJM">
    <property type="taxonomic scope" value="Eukaryota"/>
</dbReference>
<dbReference type="InterPro" id="IPR011701">
    <property type="entry name" value="MFS"/>
</dbReference>
<dbReference type="VEuPathDB" id="FungiDB:KRP22_3120"/>
<feature type="transmembrane region" description="Helical" evidence="6">
    <location>
        <begin position="762"/>
        <end position="786"/>
    </location>
</feature>
<dbReference type="GO" id="GO:0016020">
    <property type="term" value="C:membrane"/>
    <property type="evidence" value="ECO:0000318"/>
    <property type="project" value="GO_Central"/>
</dbReference>
<feature type="transmembrane region" description="Helical" evidence="6">
    <location>
        <begin position="896"/>
        <end position="918"/>
    </location>
</feature>
<dbReference type="PANTHER" id="PTHR21576">
    <property type="entry name" value="UNCHARACTERIZED NODULIN-LIKE PROTEIN"/>
    <property type="match status" value="1"/>
</dbReference>
<name>H3GKN7_PHYRM</name>
<feature type="transmembrane region" description="Helical" evidence="6">
    <location>
        <begin position="851"/>
        <end position="876"/>
    </location>
</feature>
<dbReference type="SUPFAM" id="SSF103473">
    <property type="entry name" value="MFS general substrate transporter"/>
    <property type="match status" value="2"/>
</dbReference>
<dbReference type="Gene3D" id="1.20.1250.20">
    <property type="entry name" value="MFS general substrate transporter like domains"/>
    <property type="match status" value="4"/>
</dbReference>
<evidence type="ECO:0000256" key="3">
    <source>
        <dbReference type="ARBA" id="ARBA00022989"/>
    </source>
</evidence>
<dbReference type="GO" id="GO:0022857">
    <property type="term" value="F:transmembrane transporter activity"/>
    <property type="evidence" value="ECO:0007669"/>
    <property type="project" value="InterPro"/>
</dbReference>
<evidence type="ECO:0000256" key="5">
    <source>
        <dbReference type="SAM" id="MobiDB-lite"/>
    </source>
</evidence>
<evidence type="ECO:0000313" key="7">
    <source>
        <dbReference type="EnsemblProtists" id="Phyra76853"/>
    </source>
</evidence>
<dbReference type="HOGENOM" id="CLU_313642_0_0_1"/>
<dbReference type="EnsemblProtists" id="Phyra76853">
    <property type="protein sequence ID" value="Phyra76853"/>
    <property type="gene ID" value="Phyra76853"/>
</dbReference>
<feature type="transmembrane region" description="Helical" evidence="6">
    <location>
        <begin position="519"/>
        <end position="540"/>
    </location>
</feature>
<feature type="transmembrane region" description="Helical" evidence="6">
    <location>
        <begin position="325"/>
        <end position="345"/>
    </location>
</feature>
<reference evidence="7" key="2">
    <citation type="submission" date="2015-06" db="UniProtKB">
        <authorList>
            <consortium name="EnsemblProtists"/>
        </authorList>
    </citation>
    <scope>IDENTIFICATION</scope>
    <source>
        <strain evidence="7">Pr102</strain>
    </source>
</reference>
<feature type="transmembrane region" description="Helical" evidence="6">
    <location>
        <begin position="258"/>
        <end position="281"/>
    </location>
</feature>
<dbReference type="Pfam" id="PF07690">
    <property type="entry name" value="MFS_1"/>
    <property type="match status" value="2"/>
</dbReference>
<evidence type="ECO:0008006" key="9">
    <source>
        <dbReference type="Google" id="ProtNLM"/>
    </source>
</evidence>
<keyword evidence="8" id="KW-1185">Reference proteome</keyword>
<comment type="subcellular location">
    <subcellularLocation>
        <location evidence="1">Membrane</location>
        <topology evidence="1">Multi-pass membrane protein</topology>
    </subcellularLocation>
</comment>
<feature type="transmembrane region" description="Helical" evidence="6">
    <location>
        <begin position="585"/>
        <end position="607"/>
    </location>
</feature>
<feature type="transmembrane region" description="Helical" evidence="6">
    <location>
        <begin position="793"/>
        <end position="811"/>
    </location>
</feature>
<reference evidence="8" key="1">
    <citation type="journal article" date="2006" name="Science">
        <title>Phytophthora genome sequences uncover evolutionary origins and mechanisms of pathogenesis.</title>
        <authorList>
            <person name="Tyler B.M."/>
            <person name="Tripathy S."/>
            <person name="Zhang X."/>
            <person name="Dehal P."/>
            <person name="Jiang R.H."/>
            <person name="Aerts A."/>
            <person name="Arredondo F.D."/>
            <person name="Baxter L."/>
            <person name="Bensasson D."/>
            <person name="Beynon J.L."/>
            <person name="Chapman J."/>
            <person name="Damasceno C.M."/>
            <person name="Dorrance A.E."/>
            <person name="Dou D."/>
            <person name="Dickerman A.W."/>
            <person name="Dubchak I.L."/>
            <person name="Garbelotto M."/>
            <person name="Gijzen M."/>
            <person name="Gordon S.G."/>
            <person name="Govers F."/>
            <person name="Grunwald N.J."/>
            <person name="Huang W."/>
            <person name="Ivors K.L."/>
            <person name="Jones R.W."/>
            <person name="Kamoun S."/>
            <person name="Krampis K."/>
            <person name="Lamour K.H."/>
            <person name="Lee M.K."/>
            <person name="McDonald W.H."/>
            <person name="Medina M."/>
            <person name="Meijer H.J."/>
            <person name="Nordberg E.K."/>
            <person name="Maclean D.J."/>
            <person name="Ospina-Giraldo M.D."/>
            <person name="Morris P.F."/>
            <person name="Phuntumart V."/>
            <person name="Putnam N.H."/>
            <person name="Rash S."/>
            <person name="Rose J.K."/>
            <person name="Sakihama Y."/>
            <person name="Salamov A.A."/>
            <person name="Savidor A."/>
            <person name="Scheuring C.F."/>
            <person name="Smith B.M."/>
            <person name="Sobral B.W."/>
            <person name="Terry A."/>
            <person name="Torto-Alalibo T.A."/>
            <person name="Win J."/>
            <person name="Xu Z."/>
            <person name="Zhang H."/>
            <person name="Grigoriev I.V."/>
            <person name="Rokhsar D.S."/>
            <person name="Boore J.L."/>
        </authorList>
    </citation>
    <scope>NUCLEOTIDE SEQUENCE [LARGE SCALE GENOMIC DNA]</scope>
    <source>
        <strain evidence="8">Pr102</strain>
    </source>
</reference>